<dbReference type="Proteomes" id="UP000030185">
    <property type="component" value="Unassembled WGS sequence"/>
</dbReference>
<keyword evidence="1" id="KW-1133">Transmembrane helix</keyword>
<name>A0A098LP14_9BACT</name>
<accession>A0A098LP14</accession>
<comment type="caution">
    <text evidence="2">The sequence shown here is derived from an EMBL/GenBank/DDBJ whole genome shotgun (WGS) entry which is preliminary data.</text>
</comment>
<evidence type="ECO:0000313" key="2">
    <source>
        <dbReference type="EMBL" id="GAL87748.1"/>
    </source>
</evidence>
<feature type="transmembrane region" description="Helical" evidence="1">
    <location>
        <begin position="232"/>
        <end position="254"/>
    </location>
</feature>
<evidence type="ECO:0000313" key="3">
    <source>
        <dbReference type="Proteomes" id="UP000030185"/>
    </source>
</evidence>
<evidence type="ECO:0000256" key="1">
    <source>
        <dbReference type="SAM" id="Phobius"/>
    </source>
</evidence>
<feature type="transmembrane region" description="Helical" evidence="1">
    <location>
        <begin position="208"/>
        <end position="225"/>
    </location>
</feature>
<reference evidence="2 3" key="1">
    <citation type="submission" date="2014-09" db="EMBL/GenBank/DDBJ databases">
        <title>Sporocytophaga myxococcoides PG-01 genome sequencing.</title>
        <authorList>
            <person name="Liu L."/>
            <person name="Gao P.J."/>
            <person name="Chen G.J."/>
            <person name="Wang L.S."/>
        </authorList>
    </citation>
    <scope>NUCLEOTIDE SEQUENCE [LARGE SCALE GENOMIC DNA]</scope>
    <source>
        <strain evidence="2 3">PG-01</strain>
    </source>
</reference>
<dbReference type="EMBL" id="BBLT01000016">
    <property type="protein sequence ID" value="GAL87748.1"/>
    <property type="molecule type" value="Genomic_DNA"/>
</dbReference>
<keyword evidence="3" id="KW-1185">Reference proteome</keyword>
<feature type="transmembrane region" description="Helical" evidence="1">
    <location>
        <begin position="149"/>
        <end position="170"/>
    </location>
</feature>
<dbReference type="eggNOG" id="COG3011">
    <property type="taxonomic scope" value="Bacteria"/>
</dbReference>
<protein>
    <recommendedName>
        <fullName evidence="4">DUF393 domain-containing protein</fullName>
    </recommendedName>
</protein>
<keyword evidence="1" id="KW-0472">Membrane</keyword>
<gene>
    <name evidence="2" type="ORF">MYP_4979</name>
</gene>
<dbReference type="AlphaFoldDB" id="A0A098LP14"/>
<sequence>MCNLYTSAFLKSGMLDKNGRVAYNKIGEDIKCKIDKDRARNEIALVDTEGGSVSYGLESLYKVIGHNIPLFWSLFRLRPFNFIMKKLYFFVSYNRKVIVPSSVSGFNACIPDINKKYRLAFILFAWIVSALTVNAFSARLVPLVPASNLLRELLICGGQLIFQGVLIFFLNKRKLWDYLGNVIAVSLIGSLLLLPALCFPYSGAMLSNVGYLGYFLLVVGFLLLEHKRRVKLLNLPSALTLGWLIYRLIVLLIIL</sequence>
<dbReference type="STRING" id="153721.MYP_4979"/>
<feature type="transmembrane region" description="Helical" evidence="1">
    <location>
        <begin position="182"/>
        <end position="202"/>
    </location>
</feature>
<proteinExistence type="predicted"/>
<organism evidence="2 3">
    <name type="scientific">Sporocytophaga myxococcoides</name>
    <dbReference type="NCBI Taxonomy" id="153721"/>
    <lineage>
        <taxon>Bacteria</taxon>
        <taxon>Pseudomonadati</taxon>
        <taxon>Bacteroidota</taxon>
        <taxon>Cytophagia</taxon>
        <taxon>Cytophagales</taxon>
        <taxon>Cytophagaceae</taxon>
        <taxon>Sporocytophaga</taxon>
    </lineage>
</organism>
<keyword evidence="1" id="KW-0812">Transmembrane</keyword>
<feature type="transmembrane region" description="Helical" evidence="1">
    <location>
        <begin position="119"/>
        <end position="137"/>
    </location>
</feature>
<evidence type="ECO:0008006" key="4">
    <source>
        <dbReference type="Google" id="ProtNLM"/>
    </source>
</evidence>